<evidence type="ECO:0000256" key="5">
    <source>
        <dbReference type="ARBA" id="ARBA00022692"/>
    </source>
</evidence>
<evidence type="ECO:0000256" key="6">
    <source>
        <dbReference type="ARBA" id="ARBA00022816"/>
    </source>
</evidence>
<sequence>MPQTTKLCPYKDYLTPALHRRFIAALTVCFFFCYIESIIIGDKIFWVWFPLSKTGLRAGLLFAPALCIFLLRVAQIHVGIRTSVSGWDTFKSHAFRFQTVQTATWYCISAYLFSEIYIWSASADAGLSRIKSIPRTTRSTLNENPIYLISFFFFLAISQTAAHLIYDYDRIDIPVNKLKVTRTAQTGEALSAFQKLKVKIPSLALTSVRRSFLLTLISPFIYASNLLFYPYSIRRLAWSLNRSWAKLFWTLPKSSSLPTVWPFHWSVLWTGATSGCLLIFLWEVSSAAFSLYTAEQPLKDGRTITQKSRDPIGSLLIGLKSRKLQTKVCIENRVSLILANICYCQVFAFWELFYITHNLKSYRKSIYDDIDRVGGSSWSQIRDACLDVITDVLTRIDNYESPSISIANISETIPSLPRLSEPLKEGLDLPGDIFNAVSPPSSPMRGVARAVGKFAKSKGQSSPTGPSPKTKKLIQAAENIILNEKQKQALTKSNFSTILKSWALIFLQSHLGWPFRQEYRRIMATIVLGTPYGEVGLIVDAIESLARLAVCSLTEDQFGNVQRDIKVIIVTFTTTIMKLENFRNSVGLHWTDVMAVQESPETDQVLNSLKFGLKNVVDAFEKYSENLGLSQRELRIAKELTSPPNSNHKLEMK</sequence>
<protein>
    <submittedName>
        <fullName evidence="14">Nucleoporin NDC1</fullName>
    </submittedName>
</protein>
<dbReference type="GO" id="GO:0051028">
    <property type="term" value="P:mRNA transport"/>
    <property type="evidence" value="ECO:0007669"/>
    <property type="project" value="UniProtKB-KW"/>
</dbReference>
<dbReference type="PANTHER" id="PTHR13269">
    <property type="entry name" value="NUCLEOPORIN NDC1"/>
    <property type="match status" value="1"/>
</dbReference>
<dbReference type="GO" id="GO:0031965">
    <property type="term" value="C:nuclear membrane"/>
    <property type="evidence" value="ECO:0007669"/>
    <property type="project" value="UniProtKB-SubCell"/>
</dbReference>
<reference evidence="14 15" key="1">
    <citation type="journal article" date="2018" name="BMC Genomics">
        <title>Comparative genome analyses reveal sequence features reflecting distinct modes of host-adaptation between dicot and monocot powdery mildew.</title>
        <authorList>
            <person name="Wu Y."/>
            <person name="Ma X."/>
            <person name="Pan Z."/>
            <person name="Kale S.D."/>
            <person name="Song Y."/>
            <person name="King H."/>
            <person name="Zhang Q."/>
            <person name="Presley C."/>
            <person name="Deng X."/>
            <person name="Wei C.I."/>
            <person name="Xiao S."/>
        </authorList>
    </citation>
    <scope>NUCLEOTIDE SEQUENCE [LARGE SCALE GENOMIC DNA]</scope>
    <source>
        <strain evidence="14">UMSG3</strain>
    </source>
</reference>
<dbReference type="InterPro" id="IPR019049">
    <property type="entry name" value="Nucleoporin_prot_Ndc1/Nup"/>
</dbReference>
<dbReference type="GO" id="GO:0006999">
    <property type="term" value="P:nuclear pore organization"/>
    <property type="evidence" value="ECO:0007669"/>
    <property type="project" value="TreeGrafter"/>
</dbReference>
<gene>
    <name evidence="14" type="ORF">GcM3_207018</name>
</gene>
<evidence type="ECO:0000256" key="8">
    <source>
        <dbReference type="ARBA" id="ARBA00022989"/>
    </source>
</evidence>
<dbReference type="AlphaFoldDB" id="A0A420HBB3"/>
<keyword evidence="12" id="KW-0539">Nucleus</keyword>
<evidence type="ECO:0000256" key="4">
    <source>
        <dbReference type="ARBA" id="ARBA00022448"/>
    </source>
</evidence>
<organism evidence="14 15">
    <name type="scientific">Golovinomyces cichoracearum</name>
    <dbReference type="NCBI Taxonomy" id="62708"/>
    <lineage>
        <taxon>Eukaryota</taxon>
        <taxon>Fungi</taxon>
        <taxon>Dikarya</taxon>
        <taxon>Ascomycota</taxon>
        <taxon>Pezizomycotina</taxon>
        <taxon>Leotiomycetes</taxon>
        <taxon>Erysiphales</taxon>
        <taxon>Erysiphaceae</taxon>
        <taxon>Golovinomyces</taxon>
    </lineage>
</organism>
<dbReference type="PANTHER" id="PTHR13269:SF6">
    <property type="entry name" value="NUCLEOPORIN NDC1"/>
    <property type="match status" value="1"/>
</dbReference>
<keyword evidence="6" id="KW-0509">mRNA transport</keyword>
<dbReference type="GO" id="GO:0015031">
    <property type="term" value="P:protein transport"/>
    <property type="evidence" value="ECO:0007669"/>
    <property type="project" value="UniProtKB-KW"/>
</dbReference>
<evidence type="ECO:0000313" key="14">
    <source>
        <dbReference type="EMBL" id="RKF54736.1"/>
    </source>
</evidence>
<accession>A0A420HBB3</accession>
<dbReference type="GO" id="GO:0106166">
    <property type="term" value="F:spindle pole body-nuclear membrane anchor activity"/>
    <property type="evidence" value="ECO:0007669"/>
    <property type="project" value="TreeGrafter"/>
</dbReference>
<keyword evidence="4" id="KW-0813">Transport</keyword>
<evidence type="ECO:0000256" key="10">
    <source>
        <dbReference type="ARBA" id="ARBA00023132"/>
    </source>
</evidence>
<evidence type="ECO:0000256" key="2">
    <source>
        <dbReference type="ARBA" id="ARBA00004567"/>
    </source>
</evidence>
<comment type="subcellular location">
    <subcellularLocation>
        <location evidence="1">Nucleus membrane</location>
        <topology evidence="1">Multi-pass membrane protein</topology>
    </subcellularLocation>
    <subcellularLocation>
        <location evidence="2">Nucleus</location>
        <location evidence="2">Nuclear pore complex</location>
    </subcellularLocation>
</comment>
<proteinExistence type="inferred from homology"/>
<keyword evidence="5 13" id="KW-0812">Transmembrane</keyword>
<keyword evidence="10" id="KW-0906">Nuclear pore complex</keyword>
<dbReference type="STRING" id="62708.A0A420HBB3"/>
<evidence type="ECO:0000256" key="9">
    <source>
        <dbReference type="ARBA" id="ARBA00023010"/>
    </source>
</evidence>
<keyword evidence="11 13" id="KW-0472">Membrane</keyword>
<keyword evidence="15" id="KW-1185">Reference proteome</keyword>
<keyword evidence="8 13" id="KW-1133">Transmembrane helix</keyword>
<dbReference type="EMBL" id="MCBQ01020716">
    <property type="protein sequence ID" value="RKF54736.1"/>
    <property type="molecule type" value="Genomic_DNA"/>
</dbReference>
<dbReference type="Proteomes" id="UP000283383">
    <property type="component" value="Unassembled WGS sequence"/>
</dbReference>
<feature type="transmembrane region" description="Helical" evidence="13">
    <location>
        <begin position="334"/>
        <end position="355"/>
    </location>
</feature>
<dbReference type="GO" id="GO:0070762">
    <property type="term" value="C:nuclear pore transmembrane ring"/>
    <property type="evidence" value="ECO:0007669"/>
    <property type="project" value="TreeGrafter"/>
</dbReference>
<dbReference type="Pfam" id="PF09531">
    <property type="entry name" value="Ndc1_Nup"/>
    <property type="match status" value="1"/>
</dbReference>
<evidence type="ECO:0000256" key="13">
    <source>
        <dbReference type="SAM" id="Phobius"/>
    </source>
</evidence>
<evidence type="ECO:0000256" key="1">
    <source>
        <dbReference type="ARBA" id="ARBA00004232"/>
    </source>
</evidence>
<feature type="transmembrane region" description="Helical" evidence="13">
    <location>
        <begin position="55"/>
        <end position="74"/>
    </location>
</feature>
<dbReference type="GO" id="GO:0005816">
    <property type="term" value="C:spindle pole body"/>
    <property type="evidence" value="ECO:0007669"/>
    <property type="project" value="TreeGrafter"/>
</dbReference>
<feature type="transmembrane region" description="Helical" evidence="13">
    <location>
        <begin position="212"/>
        <end position="232"/>
    </location>
</feature>
<keyword evidence="9" id="KW-0811">Translocation</keyword>
<evidence type="ECO:0000256" key="12">
    <source>
        <dbReference type="ARBA" id="ARBA00023242"/>
    </source>
</evidence>
<comment type="caution">
    <text evidence="14">The sequence shown here is derived from an EMBL/GenBank/DDBJ whole genome shotgun (WGS) entry which is preliminary data.</text>
</comment>
<evidence type="ECO:0000256" key="3">
    <source>
        <dbReference type="ARBA" id="ARBA00005760"/>
    </source>
</evidence>
<feature type="transmembrane region" description="Helical" evidence="13">
    <location>
        <begin position="145"/>
        <end position="166"/>
    </location>
</feature>
<dbReference type="GO" id="GO:0070631">
    <property type="term" value="P:spindle pole body localization"/>
    <property type="evidence" value="ECO:0007669"/>
    <property type="project" value="TreeGrafter"/>
</dbReference>
<feature type="transmembrane region" description="Helical" evidence="13">
    <location>
        <begin position="21"/>
        <end position="49"/>
    </location>
</feature>
<comment type="similarity">
    <text evidence="3">Belongs to the NDC1 family.</text>
</comment>
<evidence type="ECO:0000256" key="7">
    <source>
        <dbReference type="ARBA" id="ARBA00022927"/>
    </source>
</evidence>
<evidence type="ECO:0000256" key="11">
    <source>
        <dbReference type="ARBA" id="ARBA00023136"/>
    </source>
</evidence>
<evidence type="ECO:0000313" key="15">
    <source>
        <dbReference type="Proteomes" id="UP000283383"/>
    </source>
</evidence>
<name>A0A420HBB3_9PEZI</name>
<keyword evidence="7" id="KW-0653">Protein transport</keyword>